<dbReference type="AlphaFoldDB" id="A0A0F8ZFL9"/>
<reference evidence="1" key="1">
    <citation type="journal article" date="2015" name="Nature">
        <title>Complex archaea that bridge the gap between prokaryotes and eukaryotes.</title>
        <authorList>
            <person name="Spang A."/>
            <person name="Saw J.H."/>
            <person name="Jorgensen S.L."/>
            <person name="Zaremba-Niedzwiedzka K."/>
            <person name="Martijn J."/>
            <person name="Lind A.E."/>
            <person name="van Eijk R."/>
            <person name="Schleper C."/>
            <person name="Guy L."/>
            <person name="Ettema T.J."/>
        </authorList>
    </citation>
    <scope>NUCLEOTIDE SEQUENCE</scope>
</reference>
<evidence type="ECO:0000313" key="1">
    <source>
        <dbReference type="EMBL" id="KKK92558.1"/>
    </source>
</evidence>
<name>A0A0F8ZFL9_9ZZZZ</name>
<dbReference type="EMBL" id="LAZR01048161">
    <property type="protein sequence ID" value="KKK92558.1"/>
    <property type="molecule type" value="Genomic_DNA"/>
</dbReference>
<sequence>MQIHAIAQSLKEITADTPALANKFPGGLWFGERAGSDTEEGEGLVPYGLIDVTEAESEGISAGVRLVTYDVVLTVVVTQRIQDAGAILETFHQYWDRILVLPSLTNGARLVGKPHPGASGMTEAPNKQLGKDVIEASTSWTLRLSESYPETI</sequence>
<accession>A0A0F8ZFL9</accession>
<organism evidence="1">
    <name type="scientific">marine sediment metagenome</name>
    <dbReference type="NCBI Taxonomy" id="412755"/>
    <lineage>
        <taxon>unclassified sequences</taxon>
        <taxon>metagenomes</taxon>
        <taxon>ecological metagenomes</taxon>
    </lineage>
</organism>
<proteinExistence type="predicted"/>
<comment type="caution">
    <text evidence="1">The sequence shown here is derived from an EMBL/GenBank/DDBJ whole genome shotgun (WGS) entry which is preliminary data.</text>
</comment>
<protein>
    <submittedName>
        <fullName evidence="1">Uncharacterized protein</fullName>
    </submittedName>
</protein>
<gene>
    <name evidence="1" type="ORF">LCGC14_2701730</name>
</gene>